<evidence type="ECO:0000313" key="3">
    <source>
        <dbReference type="EMBL" id="ACF13004.1"/>
    </source>
</evidence>
<organism evidence="3 4">
    <name type="scientific">Chloroherpeton thalassium (strain ATCC 35110 / GB-78)</name>
    <dbReference type="NCBI Taxonomy" id="517418"/>
    <lineage>
        <taxon>Bacteria</taxon>
        <taxon>Pseudomonadati</taxon>
        <taxon>Chlorobiota</taxon>
        <taxon>Chlorobiia</taxon>
        <taxon>Chlorobiales</taxon>
        <taxon>Chloroherpetonaceae</taxon>
        <taxon>Chloroherpeton</taxon>
    </lineage>
</organism>
<dbReference type="EMBL" id="CP001100">
    <property type="protein sequence ID" value="ACF13004.1"/>
    <property type="molecule type" value="Genomic_DNA"/>
</dbReference>
<dbReference type="RefSeq" id="WP_012499088.1">
    <property type="nucleotide sequence ID" value="NC_011026.1"/>
</dbReference>
<dbReference type="CAZy" id="GT4">
    <property type="family name" value="Glycosyltransferase Family 4"/>
</dbReference>
<feature type="domain" description="Glycosyltransferase subfamily 4-like N-terminal" evidence="2">
    <location>
        <begin position="11"/>
        <end position="182"/>
    </location>
</feature>
<dbReference type="GO" id="GO:0071793">
    <property type="term" value="P:bacillithiol biosynthetic process"/>
    <property type="evidence" value="ECO:0007669"/>
    <property type="project" value="InterPro"/>
</dbReference>
<dbReference type="eggNOG" id="COG0438">
    <property type="taxonomic scope" value="Bacteria"/>
</dbReference>
<dbReference type="PANTHER" id="PTHR45947:SF3">
    <property type="entry name" value="SULFOQUINOVOSYL TRANSFERASE SQD2"/>
    <property type="match status" value="1"/>
</dbReference>
<evidence type="ECO:0000313" key="4">
    <source>
        <dbReference type="Proteomes" id="UP000001208"/>
    </source>
</evidence>
<evidence type="ECO:0000259" key="2">
    <source>
        <dbReference type="Pfam" id="PF13439"/>
    </source>
</evidence>
<dbReference type="HOGENOM" id="CLU_009583_2_5_10"/>
<accession>B3QV50</accession>
<dbReference type="SUPFAM" id="SSF53756">
    <property type="entry name" value="UDP-Glycosyltransferase/glycogen phosphorylase"/>
    <property type="match status" value="1"/>
</dbReference>
<dbReference type="InterPro" id="IPR001296">
    <property type="entry name" value="Glyco_trans_1"/>
</dbReference>
<gene>
    <name evidence="3" type="ordered locus">Ctha_0533</name>
</gene>
<dbReference type="InterPro" id="IPR023881">
    <property type="entry name" value="Thiol_BshA"/>
</dbReference>
<protein>
    <submittedName>
        <fullName evidence="3">Glycosyl transferase group 1</fullName>
    </submittedName>
</protein>
<dbReference type="Pfam" id="PF00534">
    <property type="entry name" value="Glycos_transf_1"/>
    <property type="match status" value="1"/>
</dbReference>
<dbReference type="NCBIfam" id="TIGR03999">
    <property type="entry name" value="thiol_BshA"/>
    <property type="match status" value="1"/>
</dbReference>
<dbReference type="InterPro" id="IPR050194">
    <property type="entry name" value="Glycosyltransferase_grp1"/>
</dbReference>
<dbReference type="OrthoDB" id="9810929at2"/>
<dbReference type="GO" id="GO:0016757">
    <property type="term" value="F:glycosyltransferase activity"/>
    <property type="evidence" value="ECO:0007669"/>
    <property type="project" value="InterPro"/>
</dbReference>
<dbReference type="PANTHER" id="PTHR45947">
    <property type="entry name" value="SULFOQUINOVOSYL TRANSFERASE SQD2"/>
    <property type="match status" value="1"/>
</dbReference>
<dbReference type="STRING" id="517418.Ctha_0533"/>
<reference evidence="3 4" key="1">
    <citation type="submission" date="2008-06" db="EMBL/GenBank/DDBJ databases">
        <title>Complete sequence of Chloroherpeton thalassium ATCC 35110.</title>
        <authorList>
            <consortium name="US DOE Joint Genome Institute"/>
            <person name="Lucas S."/>
            <person name="Copeland A."/>
            <person name="Lapidus A."/>
            <person name="Glavina del Rio T."/>
            <person name="Dalin E."/>
            <person name="Tice H."/>
            <person name="Bruce D."/>
            <person name="Goodwin L."/>
            <person name="Pitluck S."/>
            <person name="Schmutz J."/>
            <person name="Larimer F."/>
            <person name="Land M."/>
            <person name="Hauser L."/>
            <person name="Kyrpides N."/>
            <person name="Mikhailova N."/>
            <person name="Liu Z."/>
            <person name="Li T."/>
            <person name="Zhao F."/>
            <person name="Overmann J."/>
            <person name="Bryant D.A."/>
            <person name="Richardson P."/>
        </authorList>
    </citation>
    <scope>NUCLEOTIDE SEQUENCE [LARGE SCALE GENOMIC DNA]</scope>
    <source>
        <strain evidence="4">ATCC 35110 / GB-78</strain>
    </source>
</reference>
<evidence type="ECO:0000259" key="1">
    <source>
        <dbReference type="Pfam" id="PF00534"/>
    </source>
</evidence>
<sequence length="379" mass="42378">MRIGITCYPTYGGSGVIATELGKALAARGHVVHFISYALPFRLKEFSSNIFYHEVDVTNYPLFEYPPYSIALASKMADIISFESLELLHVHYAIPHAMSALLAKEMLKEKEDRHQNFKLVTTLHGTDITIVGKDPSMAEAVRLGVNRSDGVTTVSDFLRQQTISNFETKKHIEVIPNFIDTKEFIRDECAQFRNVFALPEEKVLIHISNFRPVKRVKEVIKIFYHINKAIPCRMLLIGDGPERMDAEMLSRKLDIADKVKFLGRQEALVALLSISDLMIMPSESESFGLAALEAMACGVPVLATAVGGLPELIQNGVDGCLQPLENVEQMADCAISILQNQEVHQRFAKNARAKAETYDTDDIVSLYEAFYAKMLTKCS</sequence>
<keyword evidence="3" id="KW-0808">Transferase</keyword>
<dbReference type="InterPro" id="IPR028098">
    <property type="entry name" value="Glyco_trans_4-like_N"/>
</dbReference>
<dbReference type="KEGG" id="cts:Ctha_0533"/>
<dbReference type="Proteomes" id="UP000001208">
    <property type="component" value="Chromosome"/>
</dbReference>
<dbReference type="Pfam" id="PF13439">
    <property type="entry name" value="Glyco_transf_4"/>
    <property type="match status" value="1"/>
</dbReference>
<name>B3QV50_CHLT3</name>
<proteinExistence type="predicted"/>
<dbReference type="AlphaFoldDB" id="B3QV50"/>
<keyword evidence="4" id="KW-1185">Reference proteome</keyword>
<feature type="domain" description="Glycosyl transferase family 1" evidence="1">
    <location>
        <begin position="197"/>
        <end position="353"/>
    </location>
</feature>
<dbReference type="Gene3D" id="3.40.50.2000">
    <property type="entry name" value="Glycogen Phosphorylase B"/>
    <property type="match status" value="2"/>
</dbReference>